<dbReference type="PANTHER" id="PTHR10039">
    <property type="entry name" value="AMELOGENIN"/>
    <property type="match status" value="1"/>
</dbReference>
<gene>
    <name evidence="4" type="ORF">B0H67DRAFT_472320</name>
</gene>
<feature type="non-terminal residue" evidence="4">
    <location>
        <position position="750"/>
    </location>
</feature>
<dbReference type="EMBL" id="JAUKUA010000004">
    <property type="protein sequence ID" value="KAK0716313.1"/>
    <property type="molecule type" value="Genomic_DNA"/>
</dbReference>
<dbReference type="InterPro" id="IPR027417">
    <property type="entry name" value="P-loop_NTPase"/>
</dbReference>
<dbReference type="PROSITE" id="PS50297">
    <property type="entry name" value="ANK_REP_REGION"/>
    <property type="match status" value="3"/>
</dbReference>
<accession>A0AA40DYJ4</accession>
<dbReference type="Gene3D" id="3.40.50.300">
    <property type="entry name" value="P-loop containing nucleotide triphosphate hydrolases"/>
    <property type="match status" value="1"/>
</dbReference>
<feature type="non-terminal residue" evidence="4">
    <location>
        <position position="1"/>
    </location>
</feature>
<reference evidence="4" key="1">
    <citation type="submission" date="2023-06" db="EMBL/GenBank/DDBJ databases">
        <title>Genome-scale phylogeny and comparative genomics of the fungal order Sordariales.</title>
        <authorList>
            <consortium name="Lawrence Berkeley National Laboratory"/>
            <person name="Hensen N."/>
            <person name="Bonometti L."/>
            <person name="Westerberg I."/>
            <person name="Brannstrom I.O."/>
            <person name="Guillou S."/>
            <person name="Cros-Aarteil S."/>
            <person name="Calhoun S."/>
            <person name="Haridas S."/>
            <person name="Kuo A."/>
            <person name="Mondo S."/>
            <person name="Pangilinan J."/>
            <person name="Riley R."/>
            <person name="Labutti K."/>
            <person name="Andreopoulos B."/>
            <person name="Lipzen A."/>
            <person name="Chen C."/>
            <person name="Yanf M."/>
            <person name="Daum C."/>
            <person name="Ng V."/>
            <person name="Clum A."/>
            <person name="Steindorff A."/>
            <person name="Ohm R."/>
            <person name="Martin F."/>
            <person name="Silar P."/>
            <person name="Natvig D."/>
            <person name="Lalanne C."/>
            <person name="Gautier V."/>
            <person name="Ament-Velasquez S.L."/>
            <person name="Kruys A."/>
            <person name="Hutchinson M.I."/>
            <person name="Powell A.J."/>
            <person name="Barry K."/>
            <person name="Miller A.N."/>
            <person name="Grigoriev I.V."/>
            <person name="Debuchy R."/>
            <person name="Gladieux P."/>
            <person name="Thoren M.H."/>
            <person name="Johannesson H."/>
        </authorList>
    </citation>
    <scope>NUCLEOTIDE SEQUENCE</scope>
    <source>
        <strain evidence="4">SMH4607-1</strain>
    </source>
</reference>
<evidence type="ECO:0000313" key="4">
    <source>
        <dbReference type="EMBL" id="KAK0716313.1"/>
    </source>
</evidence>
<sequence>KQALVEQLYFAKIDERLTSLAAAQGTTCRWFLSKQEYTSWRDPAQLVDHGGFLWIKGNPGTGKSTLMKLLFEEAKRGARSDPSQILLSFFFLARGTAEEKTTTGLYRSLLHQLFEKAAHLKDGMEWMTSDGARGIQATGWHEEALKRTLAEAVRKLGDRSLTIFVDALDECDDTQAEGMVSFCEELCVIAQEIGAQLHICFSSRHYPHIEINGIEIILEDEVGHLEDIKQYIRSRLRLRKSKAAESLQLEIVEKSSLIFLWVVLVVDILNRDFPLKPISEIGKRLKEIPRGLSDLFEMILTRDGQNPELLRLSLQWVLFATCPLKPQELYFAVQFGLDAEMTGSWDQEGLGLDHLRTFVISSSKGLAEVTRKASEVQFIHESVRDFLLGKYGTQWSGVSGNYAGHGHQALRDCCLAQLNATANQNVGILNTEETPTVASTTALSREAVCLQYPFLKYSVHNVLRHANDTQKHGMDQATFLHDFPLRRWITLHNTLEMYPIRRHKDEISLSYILAEANLAELIHVLPLETESCFDAGAGRYGPPILAAMVSGAGEAVRALLEAHARVHSLDSQTALRGWCKQYPRQKGTRLSRSFVFSDRKTRSFMYYALEYGDAALLHYVLQHCLLEKGSEIESRDNDGRTPLSWAAKLIDSFCKPLMYLLEKGADVESRDNNGRTPLSWAAENPFKVGPLKLLLEKGADIESRDNNGRTPLSWAAENPFTVGPLKLLLEKGADVESRDNNGRTPLSWVA</sequence>
<dbReference type="Pfam" id="PF24883">
    <property type="entry name" value="NPHP3_N"/>
    <property type="match status" value="1"/>
</dbReference>
<dbReference type="InterPro" id="IPR036770">
    <property type="entry name" value="Ankyrin_rpt-contain_sf"/>
</dbReference>
<dbReference type="PROSITE" id="PS50088">
    <property type="entry name" value="ANK_REPEAT"/>
    <property type="match status" value="3"/>
</dbReference>
<keyword evidence="2" id="KW-0040">ANK repeat</keyword>
<dbReference type="Pfam" id="PF00023">
    <property type="entry name" value="Ank"/>
    <property type="match status" value="1"/>
</dbReference>
<dbReference type="SMART" id="SM00248">
    <property type="entry name" value="ANK"/>
    <property type="match status" value="5"/>
</dbReference>
<organism evidence="4 5">
    <name type="scientific">Lasiosphaeris hirsuta</name>
    <dbReference type="NCBI Taxonomy" id="260670"/>
    <lineage>
        <taxon>Eukaryota</taxon>
        <taxon>Fungi</taxon>
        <taxon>Dikarya</taxon>
        <taxon>Ascomycota</taxon>
        <taxon>Pezizomycotina</taxon>
        <taxon>Sordariomycetes</taxon>
        <taxon>Sordariomycetidae</taxon>
        <taxon>Sordariales</taxon>
        <taxon>Lasiosphaeriaceae</taxon>
        <taxon>Lasiosphaeris</taxon>
    </lineage>
</organism>
<dbReference type="PROSITE" id="PS50837">
    <property type="entry name" value="NACHT"/>
    <property type="match status" value="1"/>
</dbReference>
<dbReference type="SUPFAM" id="SSF48403">
    <property type="entry name" value="Ankyrin repeat"/>
    <property type="match status" value="1"/>
</dbReference>
<comment type="caution">
    <text evidence="4">The sequence shown here is derived from an EMBL/GenBank/DDBJ whole genome shotgun (WGS) entry which is preliminary data.</text>
</comment>
<dbReference type="SUPFAM" id="SSF52540">
    <property type="entry name" value="P-loop containing nucleoside triphosphate hydrolases"/>
    <property type="match status" value="1"/>
</dbReference>
<proteinExistence type="predicted"/>
<evidence type="ECO:0000256" key="2">
    <source>
        <dbReference type="PROSITE-ProRule" id="PRU00023"/>
    </source>
</evidence>
<feature type="repeat" description="ANK" evidence="2">
    <location>
        <begin position="638"/>
        <end position="672"/>
    </location>
</feature>
<dbReference type="PANTHER" id="PTHR10039:SF5">
    <property type="entry name" value="NACHT DOMAIN-CONTAINING PROTEIN"/>
    <property type="match status" value="1"/>
</dbReference>
<dbReference type="InterPro" id="IPR056884">
    <property type="entry name" value="NPHP3-like_N"/>
</dbReference>
<feature type="repeat" description="ANK" evidence="2">
    <location>
        <begin position="673"/>
        <end position="706"/>
    </location>
</feature>
<feature type="domain" description="NACHT" evidence="3">
    <location>
        <begin position="51"/>
        <end position="170"/>
    </location>
</feature>
<evidence type="ECO:0000313" key="5">
    <source>
        <dbReference type="Proteomes" id="UP001172102"/>
    </source>
</evidence>
<evidence type="ECO:0000256" key="1">
    <source>
        <dbReference type="ARBA" id="ARBA00022737"/>
    </source>
</evidence>
<keyword evidence="1" id="KW-0677">Repeat</keyword>
<dbReference type="InterPro" id="IPR002110">
    <property type="entry name" value="Ankyrin_rpt"/>
</dbReference>
<dbReference type="AlphaFoldDB" id="A0AA40DYJ4"/>
<dbReference type="InterPro" id="IPR007111">
    <property type="entry name" value="NACHT_NTPase"/>
</dbReference>
<name>A0AA40DYJ4_9PEZI</name>
<evidence type="ECO:0000259" key="3">
    <source>
        <dbReference type="PROSITE" id="PS50837"/>
    </source>
</evidence>
<protein>
    <recommendedName>
        <fullName evidence="3">NACHT domain-containing protein</fullName>
    </recommendedName>
</protein>
<feature type="repeat" description="ANK" evidence="2">
    <location>
        <begin position="707"/>
        <end position="740"/>
    </location>
</feature>
<dbReference type="Proteomes" id="UP001172102">
    <property type="component" value="Unassembled WGS sequence"/>
</dbReference>
<keyword evidence="5" id="KW-1185">Reference proteome</keyword>
<dbReference type="Pfam" id="PF12796">
    <property type="entry name" value="Ank_2"/>
    <property type="match status" value="1"/>
</dbReference>
<dbReference type="Gene3D" id="1.25.40.20">
    <property type="entry name" value="Ankyrin repeat-containing domain"/>
    <property type="match status" value="1"/>
</dbReference>